<accession>A0A7K9H8B4</accession>
<dbReference type="PANTHER" id="PTHR21683">
    <property type="entry name" value="COILED-COIL DOMAIN-CONTAINING PROTEIN 42 LIKE-2-LIKE-RELATED"/>
    <property type="match status" value="1"/>
</dbReference>
<gene>
    <name evidence="4" type="primary">Ccdc42</name>
    <name evidence="4" type="ORF">BUCCAP_R01105</name>
</gene>
<evidence type="ECO:0000256" key="1">
    <source>
        <dbReference type="ARBA" id="ARBA00023054"/>
    </source>
</evidence>
<sequence length="233" mass="27793">DSLSSLIQLQKKKKELQLLQKVLEAKEEEFRERMEAICCRWREVHGKEAQLKTYMEKSERILKESGKMPIQALKKASKDRERTVQMESELGKAKREMDALRNKHQKLCSKVQKYSIFQKFLEEVVKISQFEDIQEVISHYKSLVRIRKEQLHSQQEQKEMSERAKMLLDQYTTEKEAEILQYRKELVQLQLRLDQAQKDVVLWDTCWANIRDTTAEKMRLLGAIQLATFNLFQ</sequence>
<dbReference type="InterPro" id="IPR051147">
    <property type="entry name" value="CFAP_domain-containing"/>
</dbReference>
<feature type="coiled-coil region" evidence="2">
    <location>
        <begin position="6"/>
        <end position="33"/>
    </location>
</feature>
<comment type="caution">
    <text evidence="4">The sequence shown here is derived from an EMBL/GenBank/DDBJ whole genome shotgun (WGS) entry which is preliminary data.</text>
</comment>
<feature type="non-terminal residue" evidence="4">
    <location>
        <position position="233"/>
    </location>
</feature>
<dbReference type="Pfam" id="PF13863">
    <property type="entry name" value="DUF4200"/>
    <property type="match status" value="1"/>
</dbReference>
<dbReference type="PANTHER" id="PTHR21683:SF8">
    <property type="entry name" value="COILED-COIL DOMAIN-CONTAINING PROTEIN 42"/>
    <property type="match status" value="1"/>
</dbReference>
<evidence type="ECO:0000256" key="2">
    <source>
        <dbReference type="SAM" id="Coils"/>
    </source>
</evidence>
<evidence type="ECO:0000313" key="5">
    <source>
        <dbReference type="Proteomes" id="UP000534107"/>
    </source>
</evidence>
<dbReference type="GO" id="GO:0005856">
    <property type="term" value="C:cytoskeleton"/>
    <property type="evidence" value="ECO:0007669"/>
    <property type="project" value="UniProtKB-ARBA"/>
</dbReference>
<evidence type="ECO:0000259" key="3">
    <source>
        <dbReference type="Pfam" id="PF13863"/>
    </source>
</evidence>
<feature type="domain" description="DUF4200" evidence="3">
    <location>
        <begin position="9"/>
        <end position="126"/>
    </location>
</feature>
<name>A0A7K9H8B4_9PICI</name>
<feature type="coiled-coil region" evidence="2">
    <location>
        <begin position="83"/>
        <end position="110"/>
    </location>
</feature>
<proteinExistence type="predicted"/>
<evidence type="ECO:0000313" key="4">
    <source>
        <dbReference type="EMBL" id="NXH10017.1"/>
    </source>
</evidence>
<dbReference type="Proteomes" id="UP000534107">
    <property type="component" value="Unassembled WGS sequence"/>
</dbReference>
<dbReference type="EMBL" id="VWZO01001226">
    <property type="protein sequence ID" value="NXH10017.1"/>
    <property type="molecule type" value="Genomic_DNA"/>
</dbReference>
<feature type="coiled-coil region" evidence="2">
    <location>
        <begin position="172"/>
        <end position="199"/>
    </location>
</feature>
<keyword evidence="5" id="KW-1185">Reference proteome</keyword>
<keyword evidence="1 2" id="KW-0175">Coiled coil</keyword>
<feature type="non-terminal residue" evidence="4">
    <location>
        <position position="1"/>
    </location>
</feature>
<dbReference type="OrthoDB" id="2134857at2759"/>
<protein>
    <submittedName>
        <fullName evidence="4">CCD42 protein</fullName>
    </submittedName>
</protein>
<dbReference type="InterPro" id="IPR025252">
    <property type="entry name" value="DUF4200"/>
</dbReference>
<dbReference type="AlphaFoldDB" id="A0A7K9H8B4"/>
<reference evidence="4 5" key="1">
    <citation type="submission" date="2019-09" db="EMBL/GenBank/DDBJ databases">
        <title>Bird 10,000 Genomes (B10K) Project - Family phase.</title>
        <authorList>
            <person name="Zhang G."/>
        </authorList>
    </citation>
    <scope>NUCLEOTIDE SEQUENCE [LARGE SCALE GENOMIC DNA]</scope>
    <source>
        <strain evidence="4">B10K-DU-001-16</strain>
        <tissue evidence="4">Muscle</tissue>
    </source>
</reference>
<dbReference type="GO" id="GO:0007286">
    <property type="term" value="P:spermatid development"/>
    <property type="evidence" value="ECO:0007669"/>
    <property type="project" value="TreeGrafter"/>
</dbReference>
<organism evidence="4 5">
    <name type="scientific">Bucco capensis</name>
    <name type="common">collared puffbird</name>
    <dbReference type="NCBI Taxonomy" id="135168"/>
    <lineage>
        <taxon>Eukaryota</taxon>
        <taxon>Metazoa</taxon>
        <taxon>Chordata</taxon>
        <taxon>Craniata</taxon>
        <taxon>Vertebrata</taxon>
        <taxon>Euteleostomi</taxon>
        <taxon>Archelosauria</taxon>
        <taxon>Archosauria</taxon>
        <taxon>Dinosauria</taxon>
        <taxon>Saurischia</taxon>
        <taxon>Theropoda</taxon>
        <taxon>Coelurosauria</taxon>
        <taxon>Aves</taxon>
        <taxon>Neognathae</taxon>
        <taxon>Neoaves</taxon>
        <taxon>Telluraves</taxon>
        <taxon>Coraciimorphae</taxon>
        <taxon>Piciformes</taxon>
        <taxon>Bucconidae</taxon>
        <taxon>Bucco</taxon>
    </lineage>
</organism>